<dbReference type="Gene3D" id="2.70.40.10">
    <property type="match status" value="1"/>
</dbReference>
<dbReference type="SUPFAM" id="SSF51283">
    <property type="entry name" value="dUTPase-like"/>
    <property type="match status" value="1"/>
</dbReference>
<dbReference type="GO" id="GO:0008270">
    <property type="term" value="F:zinc ion binding"/>
    <property type="evidence" value="ECO:0007669"/>
    <property type="project" value="UniProtKB-KW"/>
</dbReference>
<dbReference type="InterPro" id="IPR036875">
    <property type="entry name" value="Znf_CCHC_sf"/>
</dbReference>
<dbReference type="GO" id="GO:0003676">
    <property type="term" value="F:nucleic acid binding"/>
    <property type="evidence" value="ECO:0007669"/>
    <property type="project" value="InterPro"/>
</dbReference>
<dbReference type="InterPro" id="IPR029054">
    <property type="entry name" value="dUTPase-like"/>
</dbReference>
<dbReference type="InterPro" id="IPR036157">
    <property type="entry name" value="dUTPase-like_sf"/>
</dbReference>
<feature type="domain" description="CCHC-type" evidence="3">
    <location>
        <begin position="48"/>
        <end position="62"/>
    </location>
</feature>
<reference evidence="4" key="1">
    <citation type="submission" date="2025-08" db="UniProtKB">
        <authorList>
            <consortium name="Ensembl"/>
        </authorList>
    </citation>
    <scope>IDENTIFICATION</scope>
</reference>
<reference evidence="4" key="2">
    <citation type="submission" date="2025-09" db="UniProtKB">
        <authorList>
            <consortium name="Ensembl"/>
        </authorList>
    </citation>
    <scope>IDENTIFICATION</scope>
</reference>
<name>A0A803VRA0_FICAL</name>
<dbReference type="InterPro" id="IPR001878">
    <property type="entry name" value="Znf_CCHC"/>
</dbReference>
<keyword evidence="1" id="KW-0862">Zinc</keyword>
<dbReference type="Ensembl" id="ENSFALT00000025768.1">
    <property type="protein sequence ID" value="ENSFALP00000025256.1"/>
    <property type="gene ID" value="ENSFALG00000027902.1"/>
</dbReference>
<dbReference type="Pfam" id="PF00692">
    <property type="entry name" value="dUTPase"/>
    <property type="match status" value="1"/>
</dbReference>
<proteinExistence type="predicted"/>
<organism evidence="4 5">
    <name type="scientific">Ficedula albicollis</name>
    <name type="common">Collared flycatcher</name>
    <name type="synonym">Muscicapa albicollis</name>
    <dbReference type="NCBI Taxonomy" id="59894"/>
    <lineage>
        <taxon>Eukaryota</taxon>
        <taxon>Metazoa</taxon>
        <taxon>Chordata</taxon>
        <taxon>Craniata</taxon>
        <taxon>Vertebrata</taxon>
        <taxon>Euteleostomi</taxon>
        <taxon>Archelosauria</taxon>
        <taxon>Archosauria</taxon>
        <taxon>Dinosauria</taxon>
        <taxon>Saurischia</taxon>
        <taxon>Theropoda</taxon>
        <taxon>Coelurosauria</taxon>
        <taxon>Aves</taxon>
        <taxon>Neognathae</taxon>
        <taxon>Neoaves</taxon>
        <taxon>Telluraves</taxon>
        <taxon>Australaves</taxon>
        <taxon>Passeriformes</taxon>
        <taxon>Muscicapidae</taxon>
        <taxon>Ficedula</taxon>
    </lineage>
</organism>
<evidence type="ECO:0000256" key="2">
    <source>
        <dbReference type="SAM" id="MobiDB-lite"/>
    </source>
</evidence>
<dbReference type="SUPFAM" id="SSF57756">
    <property type="entry name" value="Retrovirus zinc finger-like domains"/>
    <property type="match status" value="1"/>
</dbReference>
<keyword evidence="1" id="KW-0863">Zinc-finger</keyword>
<protein>
    <recommendedName>
        <fullName evidence="3">CCHC-type domain-containing protein</fullName>
    </recommendedName>
</protein>
<dbReference type="AlphaFoldDB" id="A0A803VRA0"/>
<sequence>MPTDNQALLVEAIKDLGAGFKKQAEAALAPLQANAAVSRQPSQGGRVKCFRCGGMGHARKECAAVGVIDADCAGEIMIMVFTLYPPVQIQQGQKLAQLIPLPQFTRTIQPRNQDPRGEKGFGSTGGHN</sequence>
<keyword evidence="5" id="KW-1185">Reference proteome</keyword>
<dbReference type="PROSITE" id="PS50158">
    <property type="entry name" value="ZF_CCHC"/>
    <property type="match status" value="1"/>
</dbReference>
<dbReference type="Proteomes" id="UP000016665">
    <property type="component" value="Unplaced"/>
</dbReference>
<feature type="region of interest" description="Disordered" evidence="2">
    <location>
        <begin position="106"/>
        <end position="128"/>
    </location>
</feature>
<evidence type="ECO:0000313" key="4">
    <source>
        <dbReference type="Ensembl" id="ENSFALP00000025256.1"/>
    </source>
</evidence>
<keyword evidence="1" id="KW-0479">Metal-binding</keyword>
<evidence type="ECO:0000259" key="3">
    <source>
        <dbReference type="PROSITE" id="PS50158"/>
    </source>
</evidence>
<evidence type="ECO:0000256" key="1">
    <source>
        <dbReference type="PROSITE-ProRule" id="PRU00047"/>
    </source>
</evidence>
<accession>A0A803VRA0</accession>
<evidence type="ECO:0000313" key="5">
    <source>
        <dbReference type="Proteomes" id="UP000016665"/>
    </source>
</evidence>